<dbReference type="RefSeq" id="WP_078807735.1">
    <property type="nucleotide sequence ID" value="NZ_FUXI01000021.1"/>
</dbReference>
<feature type="transmembrane region" description="Helical" evidence="2">
    <location>
        <begin position="177"/>
        <end position="198"/>
    </location>
</feature>
<proteinExistence type="predicted"/>
<keyword evidence="1" id="KW-0175">Coiled coil</keyword>
<keyword evidence="2" id="KW-0472">Membrane</keyword>
<evidence type="ECO:0000256" key="2">
    <source>
        <dbReference type="SAM" id="Phobius"/>
    </source>
</evidence>
<feature type="transmembrane region" description="Helical" evidence="2">
    <location>
        <begin position="277"/>
        <end position="298"/>
    </location>
</feature>
<feature type="transmembrane region" description="Helical" evidence="2">
    <location>
        <begin position="219"/>
        <end position="245"/>
    </location>
</feature>
<evidence type="ECO:0000313" key="3">
    <source>
        <dbReference type="EMBL" id="SJZ91291.1"/>
    </source>
</evidence>
<evidence type="ECO:0008006" key="5">
    <source>
        <dbReference type="Google" id="ProtNLM"/>
    </source>
</evidence>
<sequence>MKQRLIFEWKTFLTVKNIILIVLLSATFFLSFVSLFFSNFNNNESLIPVLEEDIRVNSKGLEEQKEEARNAKDEVWLKSLENTEKINEISSQQITALRREDWSEFYTLEQKRAKLLFAEGGANTGDGLEYLKQKDPKRYLASKKDLEQRKYMVDKKIPITEDLAMPKSSWGALSIDLATFSSFILIMLFAILFCDFLTNNFEKSTIYLYSFTVKKKRSILSFKLIVQFLVAVVVSSVAFPLMFFIKGMIAGFGVSQVPVAIGNNVDNLSFISALQLLLMYIPYYFIVLLFLIILFLFLGSYLQKTLLSLGIFLLSYYGFTLIKDMDFMKMISPFVPYSYLDTFGVITQTDLYFPKHSFVIGMIYLLLLSGILYALTARRMNKLEI</sequence>
<feature type="transmembrane region" description="Helical" evidence="2">
    <location>
        <begin position="305"/>
        <end position="322"/>
    </location>
</feature>
<feature type="coiled-coil region" evidence="1">
    <location>
        <begin position="51"/>
        <end position="100"/>
    </location>
</feature>
<organism evidence="3 4">
    <name type="scientific">Pilibacter termitis</name>
    <dbReference type="NCBI Taxonomy" id="263852"/>
    <lineage>
        <taxon>Bacteria</taxon>
        <taxon>Bacillati</taxon>
        <taxon>Bacillota</taxon>
        <taxon>Bacilli</taxon>
        <taxon>Lactobacillales</taxon>
        <taxon>Enterococcaceae</taxon>
        <taxon>Pilibacter</taxon>
    </lineage>
</organism>
<reference evidence="3 4" key="1">
    <citation type="submission" date="2017-02" db="EMBL/GenBank/DDBJ databases">
        <authorList>
            <person name="Peterson S.W."/>
        </authorList>
    </citation>
    <scope>NUCLEOTIDE SEQUENCE [LARGE SCALE GENOMIC DNA]</scope>
    <source>
        <strain evidence="3 4">ATCC BAA-1030</strain>
    </source>
</reference>
<name>A0A1T4PIR5_9ENTE</name>
<evidence type="ECO:0000313" key="4">
    <source>
        <dbReference type="Proteomes" id="UP000190328"/>
    </source>
</evidence>
<dbReference type="AlphaFoldDB" id="A0A1T4PIR5"/>
<accession>A0A1T4PIR5</accession>
<protein>
    <recommendedName>
        <fullName evidence="5">ABC-2 type transport system permease protein</fullName>
    </recommendedName>
</protein>
<dbReference type="STRING" id="263852.SAMN02745116_01806"/>
<dbReference type="Proteomes" id="UP000190328">
    <property type="component" value="Unassembled WGS sequence"/>
</dbReference>
<feature type="transmembrane region" description="Helical" evidence="2">
    <location>
        <begin position="358"/>
        <end position="376"/>
    </location>
</feature>
<feature type="transmembrane region" description="Helical" evidence="2">
    <location>
        <begin position="12"/>
        <end position="37"/>
    </location>
</feature>
<evidence type="ECO:0000256" key="1">
    <source>
        <dbReference type="SAM" id="Coils"/>
    </source>
</evidence>
<keyword evidence="2" id="KW-1133">Transmembrane helix</keyword>
<keyword evidence="4" id="KW-1185">Reference proteome</keyword>
<keyword evidence="2" id="KW-0812">Transmembrane</keyword>
<dbReference type="EMBL" id="FUXI01000021">
    <property type="protein sequence ID" value="SJZ91291.1"/>
    <property type="molecule type" value="Genomic_DNA"/>
</dbReference>
<gene>
    <name evidence="3" type="ORF">SAMN02745116_01806</name>
</gene>